<protein>
    <submittedName>
        <fullName evidence="1">Uncharacterized protein</fullName>
    </submittedName>
</protein>
<gene>
    <name evidence="1" type="ORF">C7T94_18495</name>
</gene>
<organism evidence="1 2">
    <name type="scientific">Pedobacter yulinensis</name>
    <dbReference type="NCBI Taxonomy" id="2126353"/>
    <lineage>
        <taxon>Bacteria</taxon>
        <taxon>Pseudomonadati</taxon>
        <taxon>Bacteroidota</taxon>
        <taxon>Sphingobacteriia</taxon>
        <taxon>Sphingobacteriales</taxon>
        <taxon>Sphingobacteriaceae</taxon>
        <taxon>Pedobacter</taxon>
    </lineage>
</organism>
<dbReference type="EMBL" id="PYLS01000009">
    <property type="protein sequence ID" value="PST81608.1"/>
    <property type="molecule type" value="Genomic_DNA"/>
</dbReference>
<dbReference type="AlphaFoldDB" id="A0A2T3HGP1"/>
<keyword evidence="2" id="KW-1185">Reference proteome</keyword>
<dbReference type="Proteomes" id="UP000240912">
    <property type="component" value="Unassembled WGS sequence"/>
</dbReference>
<sequence>MFLRKYKVLIALTFIFVFLAKMGISGAPVFFKCADKKLMNAVIMQLELEHGNEKDSSKEGVSYLDYKLIDFLSPSMHHAMLRPILLNNSFIDHNRRYVDPYHPTVPTPPPNVV</sequence>
<reference evidence="1 2" key="1">
    <citation type="submission" date="2018-03" db="EMBL/GenBank/DDBJ databases">
        <authorList>
            <person name="Keele B.F."/>
        </authorList>
    </citation>
    <scope>NUCLEOTIDE SEQUENCE [LARGE SCALE GENOMIC DNA]</scope>
    <source>
        <strain evidence="1 2">YL28-9</strain>
    </source>
</reference>
<proteinExistence type="predicted"/>
<comment type="caution">
    <text evidence="1">The sequence shown here is derived from an EMBL/GenBank/DDBJ whole genome shotgun (WGS) entry which is preliminary data.</text>
</comment>
<evidence type="ECO:0000313" key="2">
    <source>
        <dbReference type="Proteomes" id="UP000240912"/>
    </source>
</evidence>
<accession>A0A2T3HGP1</accession>
<evidence type="ECO:0000313" key="1">
    <source>
        <dbReference type="EMBL" id="PST81608.1"/>
    </source>
</evidence>
<name>A0A2T3HGP1_9SPHI</name>
<dbReference type="OrthoDB" id="769806at2"/>